<evidence type="ECO:0000256" key="1">
    <source>
        <dbReference type="SAM" id="MobiDB-lite"/>
    </source>
</evidence>
<evidence type="ECO:0000313" key="2">
    <source>
        <dbReference type="EMBL" id="SJL08303.1"/>
    </source>
</evidence>
<proteinExistence type="predicted"/>
<keyword evidence="3" id="KW-1185">Reference proteome</keyword>
<protein>
    <submittedName>
        <fullName evidence="2">Uncharacterized protein</fullName>
    </submittedName>
</protein>
<dbReference type="AlphaFoldDB" id="A0A284RHT2"/>
<dbReference type="OrthoDB" id="3033067at2759"/>
<dbReference type="Gene3D" id="1.10.30.10">
    <property type="entry name" value="High mobility group box domain"/>
    <property type="match status" value="1"/>
</dbReference>
<feature type="region of interest" description="Disordered" evidence="1">
    <location>
        <begin position="55"/>
        <end position="80"/>
    </location>
</feature>
<organism evidence="2 3">
    <name type="scientific">Armillaria ostoyae</name>
    <name type="common">Armillaria root rot fungus</name>
    <dbReference type="NCBI Taxonomy" id="47428"/>
    <lineage>
        <taxon>Eukaryota</taxon>
        <taxon>Fungi</taxon>
        <taxon>Dikarya</taxon>
        <taxon>Basidiomycota</taxon>
        <taxon>Agaricomycotina</taxon>
        <taxon>Agaricomycetes</taxon>
        <taxon>Agaricomycetidae</taxon>
        <taxon>Agaricales</taxon>
        <taxon>Marasmiineae</taxon>
        <taxon>Physalacriaceae</taxon>
        <taxon>Armillaria</taxon>
    </lineage>
</organism>
<feature type="compositionally biased region" description="Low complexity" evidence="1">
    <location>
        <begin position="426"/>
        <end position="441"/>
    </location>
</feature>
<dbReference type="Proteomes" id="UP000219338">
    <property type="component" value="Unassembled WGS sequence"/>
</dbReference>
<feature type="compositionally biased region" description="Pro residues" evidence="1">
    <location>
        <begin position="374"/>
        <end position="398"/>
    </location>
</feature>
<sequence>MVHPGAFQGKRKEFLLGKRDGYAQAMKEDRAAEQLADIIHHFLKRFPISMPDNIEPTDSELERVDDTAPDVKQPVPDESALSTEEYAKEMAAFKSDGEKLTFRQQMSVLVIEQAHQIWCWLRYQYSKMHKLSTKDSGKENLFTILLHCLASLSVSKPRKPQAFALWAKANAAQVQQAWDQELKKKNIPAGKQAAKLNTFKSKLFKKESDEVQQQWAAMAEEEHEDTMKEYNDKIESPVLKDPADMQCFHAGKTLSNIKQNFIQVGHSNYQKYMVPMFANFLKKCFTVEMCRAWTLAPNTPTLESIRFASKEQGVALDAISGNVYNNAGDWVAFDDLPTTKTPPSGVPANRAILDHMEGILPPATPSRAPSHVLTPPPVPPSNSPSHVPTPPPAPPSKPPSCTLTPPSRPPSHELNLPPSHGLPLVPSCAPSLAPTPALSPP</sequence>
<evidence type="ECO:0000313" key="3">
    <source>
        <dbReference type="Proteomes" id="UP000219338"/>
    </source>
</evidence>
<reference evidence="3" key="1">
    <citation type="journal article" date="2017" name="Nat. Ecol. Evol.">
        <title>Genome expansion and lineage-specific genetic innovations in the forest pathogenic fungi Armillaria.</title>
        <authorList>
            <person name="Sipos G."/>
            <person name="Prasanna A.N."/>
            <person name="Walter M.C."/>
            <person name="O'Connor E."/>
            <person name="Balint B."/>
            <person name="Krizsan K."/>
            <person name="Kiss B."/>
            <person name="Hess J."/>
            <person name="Varga T."/>
            <person name="Slot J."/>
            <person name="Riley R."/>
            <person name="Boka B."/>
            <person name="Rigling D."/>
            <person name="Barry K."/>
            <person name="Lee J."/>
            <person name="Mihaltcheva S."/>
            <person name="LaButti K."/>
            <person name="Lipzen A."/>
            <person name="Waldron R."/>
            <person name="Moloney N.M."/>
            <person name="Sperisen C."/>
            <person name="Kredics L."/>
            <person name="Vagvoelgyi C."/>
            <person name="Patrignani A."/>
            <person name="Fitzpatrick D."/>
            <person name="Nagy I."/>
            <person name="Doyle S."/>
            <person name="Anderson J.B."/>
            <person name="Grigoriev I.V."/>
            <person name="Gueldener U."/>
            <person name="Muensterkoetter M."/>
            <person name="Nagy L.G."/>
        </authorList>
    </citation>
    <scope>NUCLEOTIDE SEQUENCE [LARGE SCALE GENOMIC DNA]</scope>
    <source>
        <strain evidence="3">C18/9</strain>
    </source>
</reference>
<dbReference type="EMBL" id="FUEG01000009">
    <property type="protein sequence ID" value="SJL08303.1"/>
    <property type="molecule type" value="Genomic_DNA"/>
</dbReference>
<dbReference type="InterPro" id="IPR036910">
    <property type="entry name" value="HMG_box_dom_sf"/>
</dbReference>
<name>A0A284RHT2_ARMOS</name>
<gene>
    <name evidence="2" type="ORF">ARMOST_11666</name>
</gene>
<accession>A0A284RHT2</accession>
<dbReference type="STRING" id="47428.A0A284RHT2"/>
<feature type="region of interest" description="Disordered" evidence="1">
    <location>
        <begin position="359"/>
        <end position="441"/>
    </location>
</feature>